<gene>
    <name evidence="21" type="ORF">WMSIL1_LOCUS1419</name>
</gene>
<dbReference type="SUPFAM" id="SSF51206">
    <property type="entry name" value="cAMP-binding domain-like"/>
    <property type="match status" value="1"/>
</dbReference>
<evidence type="ECO:0000256" key="16">
    <source>
        <dbReference type="ARBA" id="ARBA00023303"/>
    </source>
</evidence>
<evidence type="ECO:0000256" key="4">
    <source>
        <dbReference type="ARBA" id="ARBA00022461"/>
    </source>
</evidence>
<dbReference type="InterPro" id="IPR000595">
    <property type="entry name" value="cNMP-bd_dom"/>
</dbReference>
<keyword evidence="5" id="KW-1003">Cell membrane</keyword>
<evidence type="ECO:0000256" key="9">
    <source>
        <dbReference type="ARBA" id="ARBA00022989"/>
    </source>
</evidence>
<dbReference type="PROSITE" id="PS50042">
    <property type="entry name" value="CNMP_BINDING_3"/>
    <property type="match status" value="1"/>
</dbReference>
<evidence type="ECO:0000256" key="1">
    <source>
        <dbReference type="ARBA" id="ARBA00004651"/>
    </source>
</evidence>
<evidence type="ECO:0000256" key="17">
    <source>
        <dbReference type="ARBA" id="ARBA00036239"/>
    </source>
</evidence>
<feature type="transmembrane region" description="Helical" evidence="19">
    <location>
        <begin position="597"/>
        <end position="615"/>
    </location>
</feature>
<protein>
    <recommendedName>
        <fullName evidence="20">Cyclic nucleotide-binding domain-containing protein</fullName>
    </recommendedName>
</protein>
<dbReference type="Gene3D" id="1.10.287.70">
    <property type="match status" value="1"/>
</dbReference>
<dbReference type="InterPro" id="IPR018488">
    <property type="entry name" value="cNMP-bd_CS"/>
</dbReference>
<dbReference type="Pfam" id="PF00027">
    <property type="entry name" value="cNMP_binding"/>
    <property type="match status" value="1"/>
</dbReference>
<dbReference type="SUPFAM" id="SSF81324">
    <property type="entry name" value="Voltage-gated potassium channels"/>
    <property type="match status" value="1"/>
</dbReference>
<evidence type="ECO:0000256" key="19">
    <source>
        <dbReference type="SAM" id="Phobius"/>
    </source>
</evidence>
<keyword evidence="12 19" id="KW-0472">Membrane</keyword>
<dbReference type="InterPro" id="IPR018490">
    <property type="entry name" value="cNMP-bd_dom_sf"/>
</dbReference>
<dbReference type="AlphaFoldDB" id="A0A564XZH8"/>
<comment type="similarity">
    <text evidence="2">Belongs to the potassium channel HCN family.</text>
</comment>
<feature type="region of interest" description="Disordered" evidence="18">
    <location>
        <begin position="441"/>
        <end position="461"/>
    </location>
</feature>
<keyword evidence="9 19" id="KW-1133">Transmembrane helix</keyword>
<dbReference type="InterPro" id="IPR005821">
    <property type="entry name" value="Ion_trans_dom"/>
</dbReference>
<keyword evidence="13" id="KW-0114">cAMP</keyword>
<keyword evidence="7 19" id="KW-0812">Transmembrane</keyword>
<evidence type="ECO:0000256" key="6">
    <source>
        <dbReference type="ARBA" id="ARBA00022566"/>
    </source>
</evidence>
<evidence type="ECO:0000256" key="3">
    <source>
        <dbReference type="ARBA" id="ARBA00022448"/>
    </source>
</evidence>
<dbReference type="Pfam" id="PF00520">
    <property type="entry name" value="Ion_trans"/>
    <property type="match status" value="1"/>
</dbReference>
<keyword evidence="6" id="KW-0116">cAMP-binding</keyword>
<dbReference type="PANTHER" id="PTHR45689:SF5">
    <property type="entry name" value="I[[H]] CHANNEL, ISOFORM E"/>
    <property type="match status" value="1"/>
</dbReference>
<dbReference type="Gene3D" id="1.10.287.630">
    <property type="entry name" value="Helix hairpin bin"/>
    <property type="match status" value="1"/>
</dbReference>
<evidence type="ECO:0000256" key="15">
    <source>
        <dbReference type="ARBA" id="ARBA00023286"/>
    </source>
</evidence>
<dbReference type="GO" id="GO:0005272">
    <property type="term" value="F:sodium channel activity"/>
    <property type="evidence" value="ECO:0007669"/>
    <property type="project" value="UniProtKB-KW"/>
</dbReference>
<evidence type="ECO:0000313" key="22">
    <source>
        <dbReference type="Proteomes" id="UP000321570"/>
    </source>
</evidence>
<keyword evidence="3" id="KW-0813">Transport</keyword>
<feature type="region of interest" description="Disordered" evidence="18">
    <location>
        <begin position="1"/>
        <end position="21"/>
    </location>
</feature>
<feature type="transmembrane region" description="Helical" evidence="19">
    <location>
        <begin position="669"/>
        <end position="693"/>
    </location>
</feature>
<evidence type="ECO:0000256" key="8">
    <source>
        <dbReference type="ARBA" id="ARBA00022741"/>
    </source>
</evidence>
<dbReference type="PROSITE" id="PS00888">
    <property type="entry name" value="CNMP_BINDING_1"/>
    <property type="match status" value="1"/>
</dbReference>
<keyword evidence="11" id="KW-0406">Ion transport</keyword>
<sequence length="919" mass="105098">MPDMNSDSINSPSNRLTDSRDKWSAIRRLSEQLTEATLAAMQKADASFPGKPLLDVPILTCQHCHKLDPIYFSDSVDESKTPTNWHPSLRRCGRSKSVALSGLDRGCKYCAAYFYQNPLKDYVWSRPNCQSNKISAWRHSRSFHSRTSSAIPGEIDTDEIPILSGLYRDVKSADRKKFSKVKRRSSSLTVLPATSSQHTQTIFSSITPVNEYINTSNKARFGLKSGSFYTKQATGLRFQLPAALQKTKSVRKRGLDFGLRKTLSVTNAIVRMPIESATSSSRKNLMYSNTTGGSAKNSLLLNATSSPSIAKSTQDTPPYAQPNKLGSVNRATIIRNELYNASETGSLRSLPTGQILDLLYREEKDLKDGLRASTTRRHSQSDRYLELTRGSIEKEDDHVHLEEDILIKVGKRDVRLQTMEDFEKEIKSSFNIPRILNEEDQNKEPVEDVERDAGGGLDESTKQSSKEYWKEQFLLFFQPSDNKLAKKLFGTKVALNKERTRQRKQGKWIIHPASNFRFYWDLLMLVLLIANLIILPVLISFFLENRETKAIVFNCVSDTIFLLDIVVNFRTGILANQFADEIILNPKKIAKHYLRTWFALDLVSSIPLDYIFLLLSDEEKARSHLVGASRALRMLRLVKLLGLLRLLRITRLVRYVSQWEEFLNVANKFIGIFNLVLLMLLLGHWNACLQFFIPMLNEFPVDSWVIKCKLKDAGWFEQYTWALFKAMSHMLSIGYGRFPPTSSSEAWITIISMMTGSTCYALFVGHAAALIQSFDCSKKLYREKFKQVEEYMAYRKLPRILRQKIANYYEHRYQGKMFNEMIILDELSECLREQIINHNCRALVAAVPFFTYADRHFVSEVLMKLQYEVFQPGDWIIKEGQIGTKMYFIQEGIVDIVDTDGRVATSLSDGSYFGGIIDF</sequence>
<keyword evidence="4" id="KW-0894">Sodium channel</keyword>
<dbReference type="CDD" id="cd00038">
    <property type="entry name" value="CAP_ED"/>
    <property type="match status" value="1"/>
</dbReference>
<evidence type="ECO:0000256" key="13">
    <source>
        <dbReference type="ARBA" id="ARBA00023149"/>
    </source>
</evidence>
<dbReference type="GO" id="GO:0098855">
    <property type="term" value="C:HCN channel complex"/>
    <property type="evidence" value="ECO:0007669"/>
    <property type="project" value="TreeGrafter"/>
</dbReference>
<evidence type="ECO:0000256" key="14">
    <source>
        <dbReference type="ARBA" id="ARBA00023201"/>
    </source>
</evidence>
<feature type="transmembrane region" description="Helical" evidence="19">
    <location>
        <begin position="518"/>
        <end position="543"/>
    </location>
</feature>
<evidence type="ECO:0000256" key="12">
    <source>
        <dbReference type="ARBA" id="ARBA00023136"/>
    </source>
</evidence>
<comment type="subcellular location">
    <subcellularLocation>
        <location evidence="1">Cell membrane</location>
        <topology evidence="1">Multi-pass membrane protein</topology>
    </subcellularLocation>
</comment>
<dbReference type="InterPro" id="IPR003938">
    <property type="entry name" value="K_chnl_volt-dep_EAG/ELK/ERG"/>
</dbReference>
<dbReference type="InterPro" id="IPR014710">
    <property type="entry name" value="RmlC-like_jellyroll"/>
</dbReference>
<dbReference type="Pfam" id="PF08412">
    <property type="entry name" value="Ion_trans_N"/>
    <property type="match status" value="1"/>
</dbReference>
<proteinExistence type="inferred from homology"/>
<keyword evidence="15" id="KW-1071">Ligand-gated ion channel</keyword>
<evidence type="ECO:0000259" key="20">
    <source>
        <dbReference type="PROSITE" id="PS50042"/>
    </source>
</evidence>
<keyword evidence="10" id="KW-0915">Sodium</keyword>
<comment type="catalytic activity">
    <reaction evidence="17">
        <text>Na(+)(in) = Na(+)(out)</text>
        <dbReference type="Rhea" id="RHEA:34963"/>
        <dbReference type="ChEBI" id="CHEBI:29101"/>
    </reaction>
</comment>
<evidence type="ECO:0000256" key="18">
    <source>
        <dbReference type="SAM" id="MobiDB-lite"/>
    </source>
</evidence>
<evidence type="ECO:0000256" key="5">
    <source>
        <dbReference type="ARBA" id="ARBA00022475"/>
    </source>
</evidence>
<dbReference type="GO" id="GO:0003254">
    <property type="term" value="P:regulation of membrane depolarization"/>
    <property type="evidence" value="ECO:0007669"/>
    <property type="project" value="TreeGrafter"/>
</dbReference>
<dbReference type="InterPro" id="IPR051413">
    <property type="entry name" value="K/Na_HCN_channel"/>
</dbReference>
<dbReference type="Proteomes" id="UP000321570">
    <property type="component" value="Unassembled WGS sequence"/>
</dbReference>
<evidence type="ECO:0000256" key="10">
    <source>
        <dbReference type="ARBA" id="ARBA00023053"/>
    </source>
</evidence>
<keyword evidence="14" id="KW-0739">Sodium transport</keyword>
<keyword evidence="22" id="KW-1185">Reference proteome</keyword>
<dbReference type="GO" id="GO:0030552">
    <property type="term" value="F:cAMP binding"/>
    <property type="evidence" value="ECO:0007669"/>
    <property type="project" value="UniProtKB-KW"/>
</dbReference>
<dbReference type="Gene3D" id="2.60.120.10">
    <property type="entry name" value="Jelly Rolls"/>
    <property type="match status" value="1"/>
</dbReference>
<reference evidence="21 22" key="1">
    <citation type="submission" date="2019-07" db="EMBL/GenBank/DDBJ databases">
        <authorList>
            <person name="Jastrzebski P J."/>
            <person name="Paukszto L."/>
            <person name="Jastrzebski P J."/>
        </authorList>
    </citation>
    <scope>NUCLEOTIDE SEQUENCE [LARGE SCALE GENOMIC DNA]</scope>
    <source>
        <strain evidence="21 22">WMS-il1</strain>
    </source>
</reference>
<keyword evidence="16" id="KW-0407">Ion channel</keyword>
<name>A0A564XZH8_HYMDI</name>
<dbReference type="PRINTS" id="PR01463">
    <property type="entry name" value="EAGCHANLFMLY"/>
</dbReference>
<keyword evidence="8" id="KW-0547">Nucleotide-binding</keyword>
<evidence type="ECO:0000256" key="7">
    <source>
        <dbReference type="ARBA" id="ARBA00022692"/>
    </source>
</evidence>
<dbReference type="InterPro" id="IPR013621">
    <property type="entry name" value="Ion_trans_N"/>
</dbReference>
<organism evidence="21 22">
    <name type="scientific">Hymenolepis diminuta</name>
    <name type="common">Rat tapeworm</name>
    <dbReference type="NCBI Taxonomy" id="6216"/>
    <lineage>
        <taxon>Eukaryota</taxon>
        <taxon>Metazoa</taxon>
        <taxon>Spiralia</taxon>
        <taxon>Lophotrochozoa</taxon>
        <taxon>Platyhelminthes</taxon>
        <taxon>Cestoda</taxon>
        <taxon>Eucestoda</taxon>
        <taxon>Cyclophyllidea</taxon>
        <taxon>Hymenolepididae</taxon>
        <taxon>Hymenolepis</taxon>
    </lineage>
</organism>
<evidence type="ECO:0000256" key="11">
    <source>
        <dbReference type="ARBA" id="ARBA00023065"/>
    </source>
</evidence>
<accession>A0A564XZH8</accession>
<feature type="domain" description="Cyclic nucleotide-binding" evidence="20">
    <location>
        <begin position="849"/>
        <end position="919"/>
    </location>
</feature>
<feature type="transmembrane region" description="Helical" evidence="19">
    <location>
        <begin position="746"/>
        <end position="771"/>
    </location>
</feature>
<dbReference type="EMBL" id="CABIJS010000033">
    <property type="protein sequence ID" value="VUZ40370.1"/>
    <property type="molecule type" value="Genomic_DNA"/>
</dbReference>
<evidence type="ECO:0000256" key="2">
    <source>
        <dbReference type="ARBA" id="ARBA00006305"/>
    </source>
</evidence>
<evidence type="ECO:0000313" key="21">
    <source>
        <dbReference type="EMBL" id="VUZ40370.1"/>
    </source>
</evidence>
<feature type="compositionally biased region" description="Polar residues" evidence="18">
    <location>
        <begin position="1"/>
        <end position="16"/>
    </location>
</feature>
<dbReference type="GO" id="GO:0005249">
    <property type="term" value="F:voltage-gated potassium channel activity"/>
    <property type="evidence" value="ECO:0007669"/>
    <property type="project" value="InterPro"/>
</dbReference>
<dbReference type="PANTHER" id="PTHR45689">
    <property type="entry name" value="I[[H]] CHANNEL, ISOFORM E"/>
    <property type="match status" value="1"/>
</dbReference>